<reference evidence="1" key="1">
    <citation type="journal article" date="2023" name="bioRxiv">
        <title>Improved chromosome-level genome assembly for marigold (Tagetes erecta).</title>
        <authorList>
            <person name="Jiang F."/>
            <person name="Yuan L."/>
            <person name="Wang S."/>
            <person name="Wang H."/>
            <person name="Xu D."/>
            <person name="Wang A."/>
            <person name="Fan W."/>
        </authorList>
    </citation>
    <scope>NUCLEOTIDE SEQUENCE</scope>
    <source>
        <strain evidence="1">WSJ</strain>
        <tissue evidence="1">Leaf</tissue>
    </source>
</reference>
<proteinExistence type="predicted"/>
<evidence type="ECO:0000313" key="2">
    <source>
        <dbReference type="Proteomes" id="UP001229421"/>
    </source>
</evidence>
<organism evidence="1 2">
    <name type="scientific">Tagetes erecta</name>
    <name type="common">African marigold</name>
    <dbReference type="NCBI Taxonomy" id="13708"/>
    <lineage>
        <taxon>Eukaryota</taxon>
        <taxon>Viridiplantae</taxon>
        <taxon>Streptophyta</taxon>
        <taxon>Embryophyta</taxon>
        <taxon>Tracheophyta</taxon>
        <taxon>Spermatophyta</taxon>
        <taxon>Magnoliopsida</taxon>
        <taxon>eudicotyledons</taxon>
        <taxon>Gunneridae</taxon>
        <taxon>Pentapetalae</taxon>
        <taxon>asterids</taxon>
        <taxon>campanulids</taxon>
        <taxon>Asterales</taxon>
        <taxon>Asteraceae</taxon>
        <taxon>Asteroideae</taxon>
        <taxon>Heliantheae alliance</taxon>
        <taxon>Tageteae</taxon>
        <taxon>Tagetes</taxon>
    </lineage>
</organism>
<keyword evidence="2" id="KW-1185">Reference proteome</keyword>
<comment type="caution">
    <text evidence="1">The sequence shown here is derived from an EMBL/GenBank/DDBJ whole genome shotgun (WGS) entry which is preliminary data.</text>
</comment>
<name>A0AAD8JU13_TARER</name>
<dbReference type="EMBL" id="JAUHHV010000010">
    <property type="protein sequence ID" value="KAK1409529.1"/>
    <property type="molecule type" value="Genomic_DNA"/>
</dbReference>
<gene>
    <name evidence="1" type="ORF">QVD17_36055</name>
</gene>
<protein>
    <submittedName>
        <fullName evidence="1">Uncharacterized protein</fullName>
    </submittedName>
</protein>
<dbReference type="Proteomes" id="UP001229421">
    <property type="component" value="Unassembled WGS sequence"/>
</dbReference>
<accession>A0AAD8JU13</accession>
<evidence type="ECO:0000313" key="1">
    <source>
        <dbReference type="EMBL" id="KAK1409529.1"/>
    </source>
</evidence>
<sequence>MRNIKINCFKALKSPTSSPASLDLRLFLKNRSWLSHQSKAMKMVISVSTRLHLVFNFGMEAMKIETLVVHVCKSPFLATSTRTPSKIMCLCWKTMKMLIDDDQEMKTMSVLDLYFWENVMET</sequence>
<dbReference type="AlphaFoldDB" id="A0AAD8JU13"/>